<dbReference type="InterPro" id="IPR008952">
    <property type="entry name" value="Tetraspanin_EC2_sf"/>
</dbReference>
<keyword evidence="3 6" id="KW-1133">Transmembrane helix</keyword>
<feature type="region of interest" description="Disordered" evidence="5">
    <location>
        <begin position="335"/>
        <end position="358"/>
    </location>
</feature>
<feature type="compositionally biased region" description="Polar residues" evidence="5">
    <location>
        <begin position="962"/>
        <end position="972"/>
    </location>
</feature>
<feature type="region of interest" description="Disordered" evidence="5">
    <location>
        <begin position="623"/>
        <end position="660"/>
    </location>
</feature>
<feature type="compositionally biased region" description="Basic and acidic residues" evidence="5">
    <location>
        <begin position="1124"/>
        <end position="1153"/>
    </location>
</feature>
<comment type="caution">
    <text evidence="7">The sequence shown here is derived from an EMBL/GenBank/DDBJ whole genome shotgun (WGS) entry which is preliminary data.</text>
</comment>
<dbReference type="Proteomes" id="UP000318571">
    <property type="component" value="Chromosome 6"/>
</dbReference>
<gene>
    <name evidence="7" type="ORF">TCAL_01988</name>
</gene>
<feature type="transmembrane region" description="Helical" evidence="6">
    <location>
        <begin position="12"/>
        <end position="37"/>
    </location>
</feature>
<comment type="subcellular location">
    <subcellularLocation>
        <location evidence="1">Membrane</location>
        <topology evidence="1">Multi-pass membrane protein</topology>
    </subcellularLocation>
</comment>
<evidence type="ECO:0000256" key="5">
    <source>
        <dbReference type="SAM" id="MobiDB-lite"/>
    </source>
</evidence>
<dbReference type="EMBL" id="VCGU01000002">
    <property type="protein sequence ID" value="TRY79713.1"/>
    <property type="molecule type" value="Genomic_DNA"/>
</dbReference>
<keyword evidence="2 6" id="KW-0812">Transmembrane</keyword>
<dbReference type="PANTHER" id="PTHR19282:SF456">
    <property type="entry name" value="CD63 MOLECULE"/>
    <property type="match status" value="1"/>
</dbReference>
<evidence type="ECO:0000256" key="1">
    <source>
        <dbReference type="ARBA" id="ARBA00004141"/>
    </source>
</evidence>
<feature type="compositionally biased region" description="Basic and acidic residues" evidence="5">
    <location>
        <begin position="349"/>
        <end position="358"/>
    </location>
</feature>
<evidence type="ECO:0008006" key="9">
    <source>
        <dbReference type="Google" id="ProtNLM"/>
    </source>
</evidence>
<feature type="compositionally biased region" description="Basic and acidic residues" evidence="5">
    <location>
        <begin position="995"/>
        <end position="1008"/>
    </location>
</feature>
<feature type="region of interest" description="Disordered" evidence="5">
    <location>
        <begin position="754"/>
        <end position="889"/>
    </location>
</feature>
<feature type="compositionally biased region" description="Basic and acidic residues" evidence="5">
    <location>
        <begin position="673"/>
        <end position="686"/>
    </location>
</feature>
<feature type="region of interest" description="Disordered" evidence="5">
    <location>
        <begin position="673"/>
        <end position="740"/>
    </location>
</feature>
<feature type="region of interest" description="Disordered" evidence="5">
    <location>
        <begin position="262"/>
        <end position="281"/>
    </location>
</feature>
<dbReference type="STRING" id="6832.A0A553PPV2"/>
<feature type="compositionally biased region" description="Polar residues" evidence="5">
    <location>
        <begin position="508"/>
        <end position="523"/>
    </location>
</feature>
<feature type="compositionally biased region" description="Basic and acidic residues" evidence="5">
    <location>
        <begin position="840"/>
        <end position="856"/>
    </location>
</feature>
<feature type="compositionally biased region" description="Basic and acidic residues" evidence="5">
    <location>
        <begin position="543"/>
        <end position="561"/>
    </location>
</feature>
<feature type="compositionally biased region" description="Basic and acidic residues" evidence="5">
    <location>
        <begin position="495"/>
        <end position="507"/>
    </location>
</feature>
<feature type="region of interest" description="Disordered" evidence="5">
    <location>
        <begin position="910"/>
        <end position="1049"/>
    </location>
</feature>
<dbReference type="Pfam" id="PF00335">
    <property type="entry name" value="Tetraspanin"/>
    <property type="match status" value="1"/>
</dbReference>
<accession>A0A553PPV2</accession>
<dbReference type="CDD" id="cd03127">
    <property type="entry name" value="tetraspanin_LEL"/>
    <property type="match status" value="1"/>
</dbReference>
<feature type="transmembrane region" description="Helical" evidence="6">
    <location>
        <begin position="57"/>
        <end position="77"/>
    </location>
</feature>
<organism evidence="7 8">
    <name type="scientific">Tigriopus californicus</name>
    <name type="common">Marine copepod</name>
    <dbReference type="NCBI Taxonomy" id="6832"/>
    <lineage>
        <taxon>Eukaryota</taxon>
        <taxon>Metazoa</taxon>
        <taxon>Ecdysozoa</taxon>
        <taxon>Arthropoda</taxon>
        <taxon>Crustacea</taxon>
        <taxon>Multicrustacea</taxon>
        <taxon>Hexanauplia</taxon>
        <taxon>Copepoda</taxon>
        <taxon>Harpacticoida</taxon>
        <taxon>Harpacticidae</taxon>
        <taxon>Tigriopus</taxon>
    </lineage>
</organism>
<feature type="region of interest" description="Disordered" evidence="5">
    <location>
        <begin position="1068"/>
        <end position="1153"/>
    </location>
</feature>
<evidence type="ECO:0000256" key="4">
    <source>
        <dbReference type="ARBA" id="ARBA00023136"/>
    </source>
</evidence>
<feature type="region of interest" description="Disordered" evidence="5">
    <location>
        <begin position="475"/>
        <end position="602"/>
    </location>
</feature>
<evidence type="ECO:0000313" key="7">
    <source>
        <dbReference type="EMBL" id="TRY79713.1"/>
    </source>
</evidence>
<feature type="compositionally biased region" description="Basic and acidic residues" evidence="5">
    <location>
        <begin position="1068"/>
        <end position="1105"/>
    </location>
</feature>
<feature type="region of interest" description="Disordered" evidence="5">
    <location>
        <begin position="298"/>
        <end position="323"/>
    </location>
</feature>
<feature type="compositionally biased region" description="Low complexity" evidence="5">
    <location>
        <begin position="979"/>
        <end position="994"/>
    </location>
</feature>
<feature type="compositionally biased region" description="Basic and acidic residues" evidence="5">
    <location>
        <begin position="577"/>
        <end position="600"/>
    </location>
</feature>
<feature type="compositionally biased region" description="Polar residues" evidence="5">
    <location>
        <begin position="421"/>
        <end position="443"/>
    </location>
</feature>
<evidence type="ECO:0000256" key="2">
    <source>
        <dbReference type="ARBA" id="ARBA00022692"/>
    </source>
</evidence>
<feature type="compositionally biased region" description="Acidic residues" evidence="5">
    <location>
        <begin position="625"/>
        <end position="635"/>
    </location>
</feature>
<keyword evidence="4 6" id="KW-0472">Membrane</keyword>
<feature type="compositionally biased region" description="Low complexity" evidence="5">
    <location>
        <begin position="406"/>
        <end position="415"/>
    </location>
</feature>
<sequence length="1153" mass="130109">MAISVSGSKARLSILLVANLLLLGLGIALIALGSILIGSYLLNHLSFASGLFHATPILIIIAGIATVIVSMYGLVLWKRQQEISSGLRFFSILLFLAFLLCVIACILSFLLREVAAVHFPSTNVLAQIRRFFNDEDIQTRWNALQRGYECCGGHQQGYRDWTPNSGILRAVPDSCCKLEFEHCGERVNFNQELAIPRVDSVIHVKGCMPVIKSAMRNKVLPILMACALMALVAGLIELLLMLCAYCFADHVKKIKDVRRSQMSLERGQTPPWRNPSPRLKVPVLDASPSLKQNRFFFQNQSDSPEPPSQIEGSLDESSSHYARIHSPENKKSGWFSNCFGKKKTPTAEPRTEMDPMHRRKEALYNDALDREHTLMGVLKNVSAPPSEINDEDQVETAPTAHPPPTKKGFSFFGFRSKSRDNVLSSDSKLNKNQGDPSTTSQQVRDMKALSLDNLHKKDSDTSRGFFAFFSKSKERLHEDGNKRRRNSDTPKGGSHLKERSQSHDEMRSNQQKLKLPSWLSSQPKRGDTVDDRPGDIDPGFDEVDLKTPEANVETKKDEANGLKKLRSKWVFQPKTSTKQDDRDGNPLVEEDHQKSDRFGDTSKAIISRGVSPALADRIETLEVEHENEEDEEVESVVDPPVTTVDVSTSPKESRKLGTPSWLLARGQSVDALDRNNHIEQEKREEDTLQSSSISLPHRKPTVIGSNEDILDYVNRRPSVGKPVRVESPLDKNLTSDEWEGDSRVRLSGFGLNKLEGSRRESQTRSPNSRPVLASDDERISQIDMEIDTNKKSPKKKVSYAEDTPKLDSDELPNVIRPTPKKSKSYLKIKMPTFGRQSQTKAHDSPTPEHETDRRELASQVTSSGGIQQSDHDFMKHINKSGYYGDTKLPTPLVEGKWKEDKVARVHMSNPYAGNWSEMDEKSPHYATDVEGTKYQTPPSLTKDPSRRRSGPYSAVYEDRQTPSHAKTGTQSKQGRRASESSISSGSSSSNGSRSPADDDPNRKVDLAKLKSPQFYLDKKDGRILAAFETEPQKKRRGRSVDHLDQGDDDMYLPFGTTEYWIHEVDKKLEENEKHQRIRTRSEPRISKRSDRRTSRDEVQSDRDRGIQSSDRFGRTKRRVIPHGPKGEPVRNIKSLDRNRGRDFRYNDEFQSHF</sequence>
<dbReference type="AlphaFoldDB" id="A0A553PPV2"/>
<protein>
    <recommendedName>
        <fullName evidence="9">Tetraspanin</fullName>
    </recommendedName>
</protein>
<feature type="compositionally biased region" description="Polar residues" evidence="5">
    <location>
        <begin position="858"/>
        <end position="868"/>
    </location>
</feature>
<name>A0A553PPV2_TIGCA</name>
<evidence type="ECO:0000313" key="8">
    <source>
        <dbReference type="Proteomes" id="UP000318571"/>
    </source>
</evidence>
<feature type="transmembrane region" description="Helical" evidence="6">
    <location>
        <begin position="89"/>
        <end position="111"/>
    </location>
</feature>
<reference evidence="7 8" key="1">
    <citation type="journal article" date="2018" name="Nat. Ecol. Evol.">
        <title>Genomic signatures of mitonuclear coevolution across populations of Tigriopus californicus.</title>
        <authorList>
            <person name="Barreto F.S."/>
            <person name="Watson E.T."/>
            <person name="Lima T.G."/>
            <person name="Willett C.S."/>
            <person name="Edmands S."/>
            <person name="Li W."/>
            <person name="Burton R.S."/>
        </authorList>
    </citation>
    <scope>NUCLEOTIDE SEQUENCE [LARGE SCALE GENOMIC DNA]</scope>
    <source>
        <strain evidence="7 8">San Diego</strain>
    </source>
</reference>
<dbReference type="InterPro" id="IPR018499">
    <property type="entry name" value="Tetraspanin/Peripherin"/>
</dbReference>
<dbReference type="SUPFAM" id="SSF48652">
    <property type="entry name" value="Tetraspanin"/>
    <property type="match status" value="1"/>
</dbReference>
<dbReference type="PANTHER" id="PTHR19282">
    <property type="entry name" value="TETRASPANIN"/>
    <property type="match status" value="1"/>
</dbReference>
<dbReference type="Gene3D" id="1.10.1450.10">
    <property type="entry name" value="Tetraspanin"/>
    <property type="match status" value="1"/>
</dbReference>
<feature type="compositionally biased region" description="Basic and acidic residues" evidence="5">
    <location>
        <begin position="798"/>
        <end position="808"/>
    </location>
</feature>
<evidence type="ECO:0000256" key="6">
    <source>
        <dbReference type="SAM" id="Phobius"/>
    </source>
</evidence>
<feature type="compositionally biased region" description="Low complexity" evidence="5">
    <location>
        <begin position="636"/>
        <end position="650"/>
    </location>
</feature>
<feature type="compositionally biased region" description="Basic and acidic residues" evidence="5">
    <location>
        <begin position="524"/>
        <end position="535"/>
    </location>
</feature>
<proteinExistence type="predicted"/>
<evidence type="ECO:0000256" key="3">
    <source>
        <dbReference type="ARBA" id="ARBA00022989"/>
    </source>
</evidence>
<dbReference type="GO" id="GO:0005886">
    <property type="term" value="C:plasma membrane"/>
    <property type="evidence" value="ECO:0007669"/>
    <property type="project" value="TreeGrafter"/>
</dbReference>
<feature type="region of interest" description="Disordered" evidence="5">
    <location>
        <begin position="380"/>
        <end position="444"/>
    </location>
</feature>
<keyword evidence="8" id="KW-1185">Reference proteome</keyword>